<dbReference type="EMBL" id="LNQL01000006">
    <property type="protein sequence ID" value="KSU47861.1"/>
    <property type="molecule type" value="Genomic_DNA"/>
</dbReference>
<organism evidence="1 2">
    <name type="scientific">Exiguobacterium indicum</name>
    <dbReference type="NCBI Taxonomy" id="296995"/>
    <lineage>
        <taxon>Bacteria</taxon>
        <taxon>Bacillati</taxon>
        <taxon>Bacillota</taxon>
        <taxon>Bacilli</taxon>
        <taxon>Bacillales</taxon>
        <taxon>Bacillales Family XII. Incertae Sedis</taxon>
        <taxon>Exiguobacterium</taxon>
    </lineage>
</organism>
<dbReference type="OrthoDB" id="2353879at2"/>
<evidence type="ECO:0000313" key="1">
    <source>
        <dbReference type="EMBL" id="KSU47861.1"/>
    </source>
</evidence>
<dbReference type="RefSeq" id="WP_058265870.1">
    <property type="nucleotide sequence ID" value="NZ_FMYN01000006.1"/>
</dbReference>
<sequence length="191" mass="22637">MDYEKASHKFQHRKQQLTLKKETVIERVCRRYNAIEIPKDDISDLVNDDQLEYDAIFCCLKIDDAAILDSLFTPKELDDFEWEIQDNKRRNRRYRYATQKEADYNQLILDEMEGRRIDIVLESLDGTHITGFLVRNQSEVIGSYLYALVGGAYFADSDVRDIVIRARELTEVEVEESYRDYLEDLVRWGHI</sequence>
<comment type="caution">
    <text evidence="1">The sequence shown here is derived from an EMBL/GenBank/DDBJ whole genome shotgun (WGS) entry which is preliminary data.</text>
</comment>
<name>A0A0V8GC96_9BACL</name>
<gene>
    <name evidence="1" type="ORF">AS033_14460</name>
</gene>
<proteinExistence type="predicted"/>
<evidence type="ECO:0000313" key="2">
    <source>
        <dbReference type="Proteomes" id="UP000053797"/>
    </source>
</evidence>
<reference evidence="1 2" key="1">
    <citation type="journal article" date="2015" name="Int. J. Syst. Evol. Microbiol.">
        <title>Exiguobacterium enclense sp. nov., isolated from sediment.</title>
        <authorList>
            <person name="Dastager S.G."/>
            <person name="Mawlankar R."/>
            <person name="Sonalkar V.V."/>
            <person name="Thorat M.N."/>
            <person name="Mual P."/>
            <person name="Verma A."/>
            <person name="Krishnamurthi S."/>
            <person name="Tang S.K."/>
            <person name="Li W.J."/>
        </authorList>
    </citation>
    <scope>NUCLEOTIDE SEQUENCE [LARGE SCALE GENOMIC DNA]</scope>
    <source>
        <strain evidence="1 2">NIO-1109</strain>
    </source>
</reference>
<protein>
    <submittedName>
        <fullName evidence="1">Uncharacterized protein</fullName>
    </submittedName>
</protein>
<dbReference type="AlphaFoldDB" id="A0A0V8GC96"/>
<dbReference type="Proteomes" id="UP000053797">
    <property type="component" value="Unassembled WGS sequence"/>
</dbReference>
<accession>A0A0V8GC96</accession>